<organism evidence="3 4">
    <name type="scientific">Sphaerisporangium album</name>
    <dbReference type="NCBI Taxonomy" id="509200"/>
    <lineage>
        <taxon>Bacteria</taxon>
        <taxon>Bacillati</taxon>
        <taxon>Actinomycetota</taxon>
        <taxon>Actinomycetes</taxon>
        <taxon>Streptosporangiales</taxon>
        <taxon>Streptosporangiaceae</taxon>
        <taxon>Sphaerisporangium</taxon>
    </lineage>
</organism>
<dbReference type="AlphaFoldDB" id="A0A367FLV9"/>
<evidence type="ECO:0000256" key="1">
    <source>
        <dbReference type="SAM" id="MobiDB-lite"/>
    </source>
</evidence>
<feature type="signal peptide" evidence="2">
    <location>
        <begin position="1"/>
        <end position="18"/>
    </location>
</feature>
<feature type="region of interest" description="Disordered" evidence="1">
    <location>
        <begin position="22"/>
        <end position="46"/>
    </location>
</feature>
<sequence>MLAAAPLVLALAACGAPAGDDGVASVSSGTAAPTASASASAPTDPREAQLKFAQCMREHGVAMKDPEPNGGIRIEGRKGEEDKIAKAQQACKHFMDAAIGDKLGKPDQKQLDRMLKFAQCMREHGIPMEDPGPDGRVMINIPPGTPEEKVKAAHAACKEFEPGGGPS</sequence>
<gene>
    <name evidence="3" type="ORF">DQ384_11770</name>
</gene>
<evidence type="ECO:0000256" key="2">
    <source>
        <dbReference type="SAM" id="SignalP"/>
    </source>
</evidence>
<keyword evidence="4" id="KW-1185">Reference proteome</keyword>
<feature type="chain" id="PRO_5017017723" description="Secreted protein" evidence="2">
    <location>
        <begin position="19"/>
        <end position="167"/>
    </location>
</feature>
<reference evidence="3 4" key="1">
    <citation type="submission" date="2018-06" db="EMBL/GenBank/DDBJ databases">
        <title>Sphaerisporangium craniellae sp. nov., isolated from a marine sponge in the South China Sea.</title>
        <authorList>
            <person name="Li L."/>
        </authorList>
    </citation>
    <scope>NUCLEOTIDE SEQUENCE [LARGE SCALE GENOMIC DNA]</scope>
    <source>
        <strain evidence="3 4">CCTCC AA 208026</strain>
    </source>
</reference>
<accession>A0A367FLV9</accession>
<feature type="compositionally biased region" description="Low complexity" evidence="1">
    <location>
        <begin position="22"/>
        <end position="42"/>
    </location>
</feature>
<dbReference type="EMBL" id="QOIL01000005">
    <property type="protein sequence ID" value="RCG31378.1"/>
    <property type="molecule type" value="Genomic_DNA"/>
</dbReference>
<evidence type="ECO:0000313" key="3">
    <source>
        <dbReference type="EMBL" id="RCG31378.1"/>
    </source>
</evidence>
<proteinExistence type="predicted"/>
<name>A0A367FLV9_9ACTN</name>
<evidence type="ECO:0008006" key="5">
    <source>
        <dbReference type="Google" id="ProtNLM"/>
    </source>
</evidence>
<dbReference type="Proteomes" id="UP000253094">
    <property type="component" value="Unassembled WGS sequence"/>
</dbReference>
<evidence type="ECO:0000313" key="4">
    <source>
        <dbReference type="Proteomes" id="UP000253094"/>
    </source>
</evidence>
<keyword evidence="2" id="KW-0732">Signal</keyword>
<comment type="caution">
    <text evidence="3">The sequence shown here is derived from an EMBL/GenBank/DDBJ whole genome shotgun (WGS) entry which is preliminary data.</text>
</comment>
<protein>
    <recommendedName>
        <fullName evidence="5">Secreted protein</fullName>
    </recommendedName>
</protein>